<dbReference type="PIRSF" id="PIRSF000676">
    <property type="entry name" value="Homoser_kin"/>
    <property type="match status" value="1"/>
</dbReference>
<evidence type="ECO:0000256" key="13">
    <source>
        <dbReference type="HAMAP-Rule" id="MF_00384"/>
    </source>
</evidence>
<dbReference type="EC" id="2.7.1.39" evidence="3 13"/>
<dbReference type="SUPFAM" id="SSF55060">
    <property type="entry name" value="GHMP Kinase, C-terminal domain"/>
    <property type="match status" value="1"/>
</dbReference>
<evidence type="ECO:0000313" key="16">
    <source>
        <dbReference type="EMBL" id="SDT97579.1"/>
    </source>
</evidence>
<dbReference type="InterPro" id="IPR036554">
    <property type="entry name" value="GHMP_kinase_C_sf"/>
</dbReference>
<dbReference type="Pfam" id="PF00288">
    <property type="entry name" value="GHMP_kinases_N"/>
    <property type="match status" value="1"/>
</dbReference>
<comment type="catalytic activity">
    <reaction evidence="11 13">
        <text>L-homoserine + ATP = O-phospho-L-homoserine + ADP + H(+)</text>
        <dbReference type="Rhea" id="RHEA:13985"/>
        <dbReference type="ChEBI" id="CHEBI:15378"/>
        <dbReference type="ChEBI" id="CHEBI:30616"/>
        <dbReference type="ChEBI" id="CHEBI:57476"/>
        <dbReference type="ChEBI" id="CHEBI:57590"/>
        <dbReference type="ChEBI" id="CHEBI:456216"/>
        <dbReference type="EC" id="2.7.1.39"/>
    </reaction>
</comment>
<dbReference type="RefSeq" id="WP_070726485.1">
    <property type="nucleotide sequence ID" value="NZ_LT629792.1"/>
</dbReference>
<proteinExistence type="inferred from homology"/>
<dbReference type="PANTHER" id="PTHR20861:SF1">
    <property type="entry name" value="HOMOSERINE KINASE"/>
    <property type="match status" value="1"/>
</dbReference>
<comment type="function">
    <text evidence="12 13">Catalyzes the ATP-dependent phosphorylation of L-homoserine to L-homoserine phosphate.</text>
</comment>
<evidence type="ECO:0000256" key="10">
    <source>
        <dbReference type="ARBA" id="ARBA00022840"/>
    </source>
</evidence>
<comment type="pathway">
    <text evidence="1 13">Amino-acid biosynthesis; L-threonine biosynthesis; L-threonine from L-aspartate: step 4/5.</text>
</comment>
<keyword evidence="10 13" id="KW-0067">ATP-binding</keyword>
<keyword evidence="17" id="KW-1185">Reference proteome</keyword>
<comment type="subcellular location">
    <subcellularLocation>
        <location evidence="13">Cytoplasm</location>
    </subcellularLocation>
</comment>
<dbReference type="NCBIfam" id="TIGR00191">
    <property type="entry name" value="thrB"/>
    <property type="match status" value="1"/>
</dbReference>
<evidence type="ECO:0000256" key="3">
    <source>
        <dbReference type="ARBA" id="ARBA00012078"/>
    </source>
</evidence>
<evidence type="ECO:0000256" key="1">
    <source>
        <dbReference type="ARBA" id="ARBA00005015"/>
    </source>
</evidence>
<name>A0ABY0V8D6_9ACTO</name>
<reference evidence="16 17" key="1">
    <citation type="submission" date="2016-10" db="EMBL/GenBank/DDBJ databases">
        <authorList>
            <person name="Varghese N."/>
            <person name="Submissions S."/>
        </authorList>
    </citation>
    <scope>NUCLEOTIDE SEQUENCE [LARGE SCALE GENOMIC DNA]</scope>
    <source>
        <strain evidence="16 17">DSM 9169</strain>
    </source>
</reference>
<keyword evidence="9 13" id="KW-0418">Kinase</keyword>
<evidence type="ECO:0000256" key="5">
    <source>
        <dbReference type="ARBA" id="ARBA00022605"/>
    </source>
</evidence>
<evidence type="ECO:0000256" key="4">
    <source>
        <dbReference type="ARBA" id="ARBA00017858"/>
    </source>
</evidence>
<dbReference type="PRINTS" id="PR00958">
    <property type="entry name" value="HOMSERKINASE"/>
</dbReference>
<protein>
    <recommendedName>
        <fullName evidence="4 13">Homoserine kinase</fullName>
        <shortName evidence="13">HK</shortName>
        <shortName evidence="13">HSK</shortName>
        <ecNumber evidence="3 13">2.7.1.39</ecNumber>
    </recommendedName>
</protein>
<evidence type="ECO:0000259" key="15">
    <source>
        <dbReference type="Pfam" id="PF08544"/>
    </source>
</evidence>
<sequence length="314" mass="33234">MQLRADFARVSVPATSANLGPGFDCLGIALDLRDIVSVHATAGPTSIVVEGEGAGTVSEGDDNLIVRAMRVGLDHVGAPQVGVRMHCHNVIPHSRGLGSSASAVVAGLALARELIRDAEALDDHTILQLATHMEGHPDNVAPAIEGGMTVAWMGDDDAQALRFEPPASMTPTVFIPDFPLATSKARQVLPDVVPYRDAVANISRAAVLVAVMSDNARTVGSDDADISRWLFDATEDHLHQEYRRAVMEPSLALVDWLREAGVAAVVSGAGPTVMALNHVDDDMRASAQRSGWTVRSLAVSGDGIRTDRPQRPNV</sequence>
<accession>A0ABY0V8D6</accession>
<evidence type="ECO:0000256" key="7">
    <source>
        <dbReference type="ARBA" id="ARBA00022697"/>
    </source>
</evidence>
<feature type="domain" description="GHMP kinase N-terminal" evidence="14">
    <location>
        <begin position="63"/>
        <end position="147"/>
    </location>
</feature>
<dbReference type="Gene3D" id="3.30.230.10">
    <property type="match status" value="1"/>
</dbReference>
<dbReference type="Gene3D" id="3.30.70.890">
    <property type="entry name" value="GHMP kinase, C-terminal domain"/>
    <property type="match status" value="1"/>
</dbReference>
<organism evidence="16 17">
    <name type="scientific">Schaalia radingae</name>
    <dbReference type="NCBI Taxonomy" id="131110"/>
    <lineage>
        <taxon>Bacteria</taxon>
        <taxon>Bacillati</taxon>
        <taxon>Actinomycetota</taxon>
        <taxon>Actinomycetes</taxon>
        <taxon>Actinomycetales</taxon>
        <taxon>Actinomycetaceae</taxon>
        <taxon>Schaalia</taxon>
    </lineage>
</organism>
<evidence type="ECO:0000256" key="6">
    <source>
        <dbReference type="ARBA" id="ARBA00022679"/>
    </source>
</evidence>
<keyword evidence="7 13" id="KW-0791">Threonine biosynthesis</keyword>
<evidence type="ECO:0000313" key="17">
    <source>
        <dbReference type="Proteomes" id="UP000198976"/>
    </source>
</evidence>
<evidence type="ECO:0000256" key="9">
    <source>
        <dbReference type="ARBA" id="ARBA00022777"/>
    </source>
</evidence>
<dbReference type="InterPro" id="IPR020568">
    <property type="entry name" value="Ribosomal_Su5_D2-typ_SF"/>
</dbReference>
<evidence type="ECO:0000256" key="12">
    <source>
        <dbReference type="ARBA" id="ARBA00049954"/>
    </source>
</evidence>
<feature type="binding site" evidence="13">
    <location>
        <begin position="92"/>
        <end position="102"/>
    </location>
    <ligand>
        <name>ATP</name>
        <dbReference type="ChEBI" id="CHEBI:30616"/>
    </ligand>
</feature>
<dbReference type="Proteomes" id="UP000198976">
    <property type="component" value="Chromosome I"/>
</dbReference>
<feature type="domain" description="GHMP kinase C-terminal" evidence="15">
    <location>
        <begin position="226"/>
        <end position="276"/>
    </location>
</feature>
<dbReference type="SUPFAM" id="SSF54211">
    <property type="entry name" value="Ribosomal protein S5 domain 2-like"/>
    <property type="match status" value="1"/>
</dbReference>
<dbReference type="PANTHER" id="PTHR20861">
    <property type="entry name" value="HOMOSERINE/4-DIPHOSPHOCYTIDYL-2-C-METHYL-D-ERYTHRITOL KINASE"/>
    <property type="match status" value="1"/>
</dbReference>
<dbReference type="InterPro" id="IPR006203">
    <property type="entry name" value="GHMP_knse_ATP-bd_CS"/>
</dbReference>
<dbReference type="GO" id="GO:0016301">
    <property type="term" value="F:kinase activity"/>
    <property type="evidence" value="ECO:0007669"/>
    <property type="project" value="UniProtKB-KW"/>
</dbReference>
<keyword evidence="6 13" id="KW-0808">Transferase</keyword>
<dbReference type="InterPro" id="IPR014721">
    <property type="entry name" value="Ribsml_uS5_D2-typ_fold_subgr"/>
</dbReference>
<keyword evidence="13" id="KW-0963">Cytoplasm</keyword>
<keyword evidence="8 13" id="KW-0547">Nucleotide-binding</keyword>
<dbReference type="HAMAP" id="MF_00384">
    <property type="entry name" value="Homoser_kinase"/>
    <property type="match status" value="1"/>
</dbReference>
<dbReference type="InterPro" id="IPR013750">
    <property type="entry name" value="GHMP_kinase_C_dom"/>
</dbReference>
<keyword evidence="5 13" id="KW-0028">Amino-acid biosynthesis</keyword>
<comment type="similarity">
    <text evidence="2 13">Belongs to the GHMP kinase family. Homoserine kinase subfamily.</text>
</comment>
<evidence type="ECO:0000256" key="11">
    <source>
        <dbReference type="ARBA" id="ARBA00049375"/>
    </source>
</evidence>
<dbReference type="InterPro" id="IPR006204">
    <property type="entry name" value="GHMP_kinase_N_dom"/>
</dbReference>
<dbReference type="InterPro" id="IPR000870">
    <property type="entry name" value="Homoserine_kinase"/>
</dbReference>
<evidence type="ECO:0000256" key="2">
    <source>
        <dbReference type="ARBA" id="ARBA00007370"/>
    </source>
</evidence>
<evidence type="ECO:0000256" key="8">
    <source>
        <dbReference type="ARBA" id="ARBA00022741"/>
    </source>
</evidence>
<dbReference type="PROSITE" id="PS00627">
    <property type="entry name" value="GHMP_KINASES_ATP"/>
    <property type="match status" value="1"/>
</dbReference>
<dbReference type="Pfam" id="PF08544">
    <property type="entry name" value="GHMP_kinases_C"/>
    <property type="match status" value="1"/>
</dbReference>
<dbReference type="EMBL" id="LT629792">
    <property type="protein sequence ID" value="SDT97579.1"/>
    <property type="molecule type" value="Genomic_DNA"/>
</dbReference>
<gene>
    <name evidence="13" type="primary">thrB</name>
    <name evidence="16" type="ORF">SAMN04489714_1362</name>
</gene>
<evidence type="ECO:0000259" key="14">
    <source>
        <dbReference type="Pfam" id="PF00288"/>
    </source>
</evidence>